<dbReference type="Gene3D" id="3.40.50.1360">
    <property type="match status" value="1"/>
</dbReference>
<dbReference type="SMART" id="SM01134">
    <property type="entry name" value="DeoRC"/>
    <property type="match status" value="1"/>
</dbReference>
<dbReference type="Gene3D" id="1.10.10.10">
    <property type="entry name" value="Winged helix-like DNA-binding domain superfamily/Winged helix DNA-binding domain"/>
    <property type="match status" value="1"/>
</dbReference>
<dbReference type="InterPro" id="IPR036388">
    <property type="entry name" value="WH-like_DNA-bd_sf"/>
</dbReference>
<dbReference type="Pfam" id="PF08220">
    <property type="entry name" value="HTH_DeoR"/>
    <property type="match status" value="1"/>
</dbReference>
<dbReference type="OrthoDB" id="5685843at2"/>
<dbReference type="InterPro" id="IPR050313">
    <property type="entry name" value="Carb_Metab_HTH_regulators"/>
</dbReference>
<dbReference type="EMBL" id="LRBG01000031">
    <property type="protein sequence ID" value="KXU85500.1"/>
    <property type="molecule type" value="Genomic_DNA"/>
</dbReference>
<feature type="domain" description="HTH deoR-type" evidence="5">
    <location>
        <begin position="3"/>
        <end position="58"/>
    </location>
</feature>
<keyword evidence="7" id="KW-1185">Reference proteome</keyword>
<dbReference type="SUPFAM" id="SSF46785">
    <property type="entry name" value="Winged helix' DNA-binding domain"/>
    <property type="match status" value="1"/>
</dbReference>
<proteinExistence type="predicted"/>
<dbReference type="PANTHER" id="PTHR30363">
    <property type="entry name" value="HTH-TYPE TRANSCRIPTIONAL REGULATOR SRLR-RELATED"/>
    <property type="match status" value="1"/>
</dbReference>
<evidence type="ECO:0000313" key="6">
    <source>
        <dbReference type="EMBL" id="KXU85500.1"/>
    </source>
</evidence>
<dbReference type="InterPro" id="IPR014036">
    <property type="entry name" value="DeoR-like_C"/>
</dbReference>
<dbReference type="PRINTS" id="PR00037">
    <property type="entry name" value="HTHLACR"/>
</dbReference>
<accession>A0A149PKE9</accession>
<keyword evidence="3" id="KW-0804">Transcription</keyword>
<dbReference type="RefSeq" id="WP_062130214.1">
    <property type="nucleotide sequence ID" value="NZ_LRBG01000031.1"/>
</dbReference>
<dbReference type="PANTHER" id="PTHR30363:SF4">
    <property type="entry name" value="GLYCEROL-3-PHOSPHATE REGULON REPRESSOR"/>
    <property type="match status" value="1"/>
</dbReference>
<comment type="caution">
    <text evidence="6">The sequence shown here is derived from an EMBL/GenBank/DDBJ whole genome shotgun (WGS) entry which is preliminary data.</text>
</comment>
<evidence type="ECO:0000256" key="1">
    <source>
        <dbReference type="ARBA" id="ARBA00022491"/>
    </source>
</evidence>
<dbReference type="GO" id="GO:0003700">
    <property type="term" value="F:DNA-binding transcription factor activity"/>
    <property type="evidence" value="ECO:0007669"/>
    <property type="project" value="InterPro"/>
</dbReference>
<dbReference type="InterPro" id="IPR001034">
    <property type="entry name" value="DeoR_HTH"/>
</dbReference>
<dbReference type="InterPro" id="IPR037171">
    <property type="entry name" value="NagB/RpiA_transferase-like"/>
</dbReference>
<protein>
    <submittedName>
        <fullName evidence="6">DeoR family transcriptional regulator</fullName>
    </submittedName>
</protein>
<keyword evidence="1" id="KW-0678">Repressor</keyword>
<dbReference type="SUPFAM" id="SSF100950">
    <property type="entry name" value="NagB/RpiA/CoA transferase-like"/>
    <property type="match status" value="1"/>
</dbReference>
<name>A0A149PKE9_9BURK</name>
<evidence type="ECO:0000256" key="3">
    <source>
        <dbReference type="ARBA" id="ARBA00023163"/>
    </source>
</evidence>
<dbReference type="SMART" id="SM00420">
    <property type="entry name" value="HTH_DEOR"/>
    <property type="match status" value="1"/>
</dbReference>
<dbReference type="Proteomes" id="UP000075613">
    <property type="component" value="Unassembled WGS sequence"/>
</dbReference>
<dbReference type="AlphaFoldDB" id="A0A149PKE9"/>
<keyword evidence="2" id="KW-0805">Transcription regulation</keyword>
<dbReference type="PROSITE" id="PS51000">
    <property type="entry name" value="HTH_DEOR_2"/>
    <property type="match status" value="1"/>
</dbReference>
<gene>
    <name evidence="6" type="ORF">CI15_20250</name>
</gene>
<dbReference type="InterPro" id="IPR036390">
    <property type="entry name" value="WH_DNA-bd_sf"/>
</dbReference>
<organism evidence="6 7">
    <name type="scientific">Paraburkholderia monticola</name>
    <dbReference type="NCBI Taxonomy" id="1399968"/>
    <lineage>
        <taxon>Bacteria</taxon>
        <taxon>Pseudomonadati</taxon>
        <taxon>Pseudomonadota</taxon>
        <taxon>Betaproteobacteria</taxon>
        <taxon>Burkholderiales</taxon>
        <taxon>Burkholderiaceae</taxon>
        <taxon>Paraburkholderia</taxon>
    </lineage>
</organism>
<evidence type="ECO:0000256" key="2">
    <source>
        <dbReference type="ARBA" id="ARBA00023015"/>
    </source>
</evidence>
<evidence type="ECO:0000313" key="7">
    <source>
        <dbReference type="Proteomes" id="UP000075613"/>
    </source>
</evidence>
<evidence type="ECO:0000256" key="4">
    <source>
        <dbReference type="SAM" id="MobiDB-lite"/>
    </source>
</evidence>
<dbReference type="STRING" id="1399968.CI15_20250"/>
<evidence type="ECO:0000259" key="5">
    <source>
        <dbReference type="PROSITE" id="PS51000"/>
    </source>
</evidence>
<feature type="region of interest" description="Disordered" evidence="4">
    <location>
        <begin position="258"/>
        <end position="309"/>
    </location>
</feature>
<reference evidence="6 7" key="1">
    <citation type="journal article" date="2015" name="Int. J. Syst. Evol. Microbiol.">
        <title>Burkholderia monticola sp. nov., isolated from mountain soil.</title>
        <authorList>
            <person name="Baek I."/>
            <person name="Seo B."/>
            <person name="Lee I."/>
            <person name="Yi H."/>
            <person name="Chun J."/>
        </authorList>
    </citation>
    <scope>NUCLEOTIDE SEQUENCE [LARGE SCALE GENOMIC DNA]</scope>
    <source>
        <strain evidence="6 7">JC2948</strain>
    </source>
</reference>
<dbReference type="Pfam" id="PF00455">
    <property type="entry name" value="DeoRC"/>
    <property type="match status" value="1"/>
</dbReference>
<sequence length="309" mass="33203">MYPLLRRAEILRIAQSQGTTSISQLAQALAVSDETIRRTVKPLIEEGLLVKVHGGVMLPSHLEESPFRRRMHEYQAEKLHVAQQIGELVQDGDSLILDSGTTCTHIAQALRSRSRLTVVTNSAAIASLLAQHNGNRVFMAGGELCADDAASLGESVLAYIRQFHVKYAIVSVTAVDAEGRLMDAQPWDVEFARAAFGQARQRVVVAVHPKFDHSALVLAMSANEIDMLVTDAPLEARFARVFAAAGVEVRYPGSATGPMAATRDAQTPMAPPLAGASAELARDPHDDATCQPASAPIADEAHGVQHHAR</sequence>